<dbReference type="KEGG" id="hbe:BEI_0691"/>
<keyword evidence="2" id="KW-1185">Reference proteome</keyword>
<sequence length="37" mass="3979">MPTFAEPPMGCSTEWAGMARANPARLQISKADPSTRT</sequence>
<protein>
    <submittedName>
        <fullName evidence="1">Uncharacterized protein</fullName>
    </submittedName>
</protein>
<dbReference type="AlphaFoldDB" id="A0A291P481"/>
<evidence type="ECO:0000313" key="2">
    <source>
        <dbReference type="Proteomes" id="UP000219993"/>
    </source>
</evidence>
<name>A0A291P481_9GAMM</name>
<proteinExistence type="predicted"/>
<reference evidence="1 2" key="1">
    <citation type="journal article" date="2017" name="Sci. Rep.">
        <title>Revealing the Saline Adaptation Strategies of the Halophilic Bacterium Halomonas beimenensis through High-throughput Omics and Transposon Mutagenesis Approaches.</title>
        <authorList>
            <person name="Chen Y.H."/>
            <person name="Lin S.S."/>
            <person name="Shyu Y.T."/>
        </authorList>
    </citation>
    <scope>NUCLEOTIDE SEQUENCE [LARGE SCALE GENOMIC DNA]</scope>
    <source>
        <strain evidence="1 2">NTU-111</strain>
    </source>
</reference>
<dbReference type="Proteomes" id="UP000219993">
    <property type="component" value="Chromosome"/>
</dbReference>
<gene>
    <name evidence="1" type="ORF">BEI_0691</name>
</gene>
<evidence type="ECO:0000313" key="1">
    <source>
        <dbReference type="EMBL" id="ATJ81678.1"/>
    </source>
</evidence>
<organism evidence="1 2">
    <name type="scientific">Halomonas beimenensis</name>
    <dbReference type="NCBI Taxonomy" id="475662"/>
    <lineage>
        <taxon>Bacteria</taxon>
        <taxon>Pseudomonadati</taxon>
        <taxon>Pseudomonadota</taxon>
        <taxon>Gammaproteobacteria</taxon>
        <taxon>Oceanospirillales</taxon>
        <taxon>Halomonadaceae</taxon>
        <taxon>Halomonas</taxon>
    </lineage>
</organism>
<accession>A0A291P481</accession>
<dbReference type="EMBL" id="CP021435">
    <property type="protein sequence ID" value="ATJ81678.1"/>
    <property type="molecule type" value="Genomic_DNA"/>
</dbReference>